<dbReference type="EMBL" id="JACSDI010000001">
    <property type="protein sequence ID" value="MCG9962331.1"/>
    <property type="molecule type" value="Genomic_DNA"/>
</dbReference>
<name>A0ABS9QPR0_9GAMM</name>
<sequence>MAFETINLGTQPAGTGGDTARSAFEKTNRNFLAAEVLSAAMSQAQFEAIRAQNKERYAASAWVSFGNHESGKQVNECKPGLYTALTTPNTLLIGKAGGVGGSKTDNASVHIDGIVFNLTNQFVLTLPSHPTSILPERMDMYGIEAEKVEISAASPNAYQGGLRGVGAAVNLFTATDQQKKDFFSANANTTYIGTDGKIYQWQLYKVSFAGTTDGVPSPTEQGYTLNSFGDLWLKEGKNLLYFGNVLRLNDGGYHPSFNPLGAAKFVGDTFWHNTAASITSKADCFDPAKLLAGSGSIASGKSGRPEIGGRYYDAIYADGFGGVCRDMRYSANGVESFDYEGAAHKVDNGTYRGFEYLSFTKVNDPATQLNTLINDGALYVTDSNQWNIGDYLTFTSSNGSKKDVKIWAKGSGVGAGENWIRWDTALYGSITINKDEVIYPIQRRELPYYAGGSFLATEIAGSANNIYSTPQLKNGWIGGLVVNAASVWEMSRKAIKASAIQVFSLNNGSTWSVANLNIEGPTNGTPSGSAELVWISQYQAFAKQTEPAQNAALASLVPYNVFASSDYRPENGALLGESLIGKVLKNNSGVTVNNKSLLSCAIDGTGKLTSASNFDGVTHSPLTLGAPANNSPAFKVVSYLANINQQAVPHFAYTELRHNGTSFGDDGKQTIVDNQSTKPNDHGVTVVVGTARLREPLGWFKNKV</sequence>
<proteinExistence type="predicted"/>
<keyword evidence="2" id="KW-1185">Reference proteome</keyword>
<comment type="caution">
    <text evidence="1">The sequence shown here is derived from an EMBL/GenBank/DDBJ whole genome shotgun (WGS) entry which is preliminary data.</text>
</comment>
<evidence type="ECO:0000313" key="1">
    <source>
        <dbReference type="EMBL" id="MCG9962331.1"/>
    </source>
</evidence>
<gene>
    <name evidence="1" type="ORF">H9J30_00030</name>
</gene>
<organism evidence="1 2">
    <name type="scientific">Shewanella cutis</name>
    <dbReference type="NCBI Taxonomy" id="2766780"/>
    <lineage>
        <taxon>Bacteria</taxon>
        <taxon>Pseudomonadati</taxon>
        <taxon>Pseudomonadota</taxon>
        <taxon>Gammaproteobacteria</taxon>
        <taxon>Alteromonadales</taxon>
        <taxon>Shewanellaceae</taxon>
        <taxon>Shewanella</taxon>
    </lineage>
</organism>
<dbReference type="Proteomes" id="UP000829384">
    <property type="component" value="Unassembled WGS sequence"/>
</dbReference>
<dbReference type="RefSeq" id="WP_240129143.1">
    <property type="nucleotide sequence ID" value="NZ_JACSDI010000001.1"/>
</dbReference>
<protein>
    <submittedName>
        <fullName evidence="1">Uncharacterized protein</fullName>
    </submittedName>
</protein>
<reference evidence="1 2" key="1">
    <citation type="submission" date="2020-08" db="EMBL/GenBank/DDBJ databases">
        <title>Whole genome sequence of Shewanella sp strain PS-2.</title>
        <authorList>
            <person name="Das S.K."/>
        </authorList>
    </citation>
    <scope>NUCLEOTIDE SEQUENCE [LARGE SCALE GENOMIC DNA]</scope>
    <source>
        <strain evidence="1 2">PS-2</strain>
    </source>
</reference>
<evidence type="ECO:0000313" key="2">
    <source>
        <dbReference type="Proteomes" id="UP000829384"/>
    </source>
</evidence>
<accession>A0ABS9QPR0</accession>